<dbReference type="InterPro" id="IPR020845">
    <property type="entry name" value="AMP-binding_CS"/>
</dbReference>
<dbReference type="Pfam" id="PF13193">
    <property type="entry name" value="AMP-binding_C"/>
    <property type="match status" value="1"/>
</dbReference>
<evidence type="ECO:0000313" key="6">
    <source>
        <dbReference type="Proteomes" id="UP000004367"/>
    </source>
</evidence>
<evidence type="ECO:0000259" key="3">
    <source>
        <dbReference type="Pfam" id="PF00501"/>
    </source>
</evidence>
<dbReference type="PANTHER" id="PTHR43767:SF12">
    <property type="entry name" value="AMP-DEPENDENT SYNTHETASE AND LIGASE"/>
    <property type="match status" value="1"/>
</dbReference>
<keyword evidence="6" id="KW-1185">Reference proteome</keyword>
<sequence length="506" mass="54763">MANLAENLLASAHAHPDLVAVREGEAEITYAELDRLTARGAGWLRSQGIGPGEPVVLSLPNVTAYVVAYYAVLRAGGVVVPMNPLFRPREVEYYLSDSGARLIIGATPDSQEGARQAGATCLSPADLTERIVDAEPLTEVTPRDDEDTAVLLYTSGTTGHPKGAELRHRNLRTNADTVVRTLVHLTPEDTVVGCLPLFHVFGMTCALNAPILAGSTLTLIPRFSPDEAMHVIERDRATIFEGVPTMYAAILQAARTLTGRGEPLPDVSSLRTCVSGGASLPVEVLHAFESTFDAIILEGYGLSETSPVVSFNHPDRERKPGSIGTPIEGVEMGLRTADGRLVEEGSDEVGEIVIRGNGLMRGYWKRPETTAEAIDAEGWFHSGDLARRDADGYYVIVDRAKDLIIRGGYNVYPREVEEVLYEHPDVLEAAVIGVPHEHYGEEISAFVALRPDGALVAGEDAAAQIREFCKARLAPYKYPRVIRFVEALPKGATGKILKRELPTEKA</sequence>
<dbReference type="STRING" id="1089455.MOPEL_099_00820"/>
<evidence type="ECO:0000259" key="4">
    <source>
        <dbReference type="Pfam" id="PF13193"/>
    </source>
</evidence>
<dbReference type="PROSITE" id="PS00455">
    <property type="entry name" value="AMP_BINDING"/>
    <property type="match status" value="1"/>
</dbReference>
<dbReference type="SUPFAM" id="SSF56801">
    <property type="entry name" value="Acetyl-CoA synthetase-like"/>
    <property type="match status" value="1"/>
</dbReference>
<evidence type="ECO:0000256" key="2">
    <source>
        <dbReference type="ARBA" id="ARBA00022598"/>
    </source>
</evidence>
<dbReference type="Gene3D" id="3.30.300.30">
    <property type="match status" value="1"/>
</dbReference>
<dbReference type="InterPro" id="IPR042099">
    <property type="entry name" value="ANL_N_sf"/>
</dbReference>
<dbReference type="InterPro" id="IPR025110">
    <property type="entry name" value="AMP-bd_C"/>
</dbReference>
<dbReference type="Gene3D" id="3.40.50.12780">
    <property type="entry name" value="N-terminal domain of ligase-like"/>
    <property type="match status" value="1"/>
</dbReference>
<evidence type="ECO:0000256" key="1">
    <source>
        <dbReference type="ARBA" id="ARBA00006432"/>
    </source>
</evidence>
<dbReference type="eggNOG" id="COG0318">
    <property type="taxonomic scope" value="Bacteria"/>
</dbReference>
<dbReference type="InterPro" id="IPR045851">
    <property type="entry name" value="AMP-bd_C_sf"/>
</dbReference>
<feature type="domain" description="AMP-binding enzyme C-terminal" evidence="4">
    <location>
        <begin position="415"/>
        <end position="495"/>
    </location>
</feature>
<dbReference type="Pfam" id="PF00501">
    <property type="entry name" value="AMP-binding"/>
    <property type="match status" value="1"/>
</dbReference>
<dbReference type="EMBL" id="BAFE01000076">
    <property type="protein sequence ID" value="GAB49282.1"/>
    <property type="molecule type" value="Genomic_DNA"/>
</dbReference>
<dbReference type="CDD" id="cd05936">
    <property type="entry name" value="FC-FACS_FadD_like"/>
    <property type="match status" value="1"/>
</dbReference>
<dbReference type="PANTHER" id="PTHR43767">
    <property type="entry name" value="LONG-CHAIN-FATTY-ACID--COA LIGASE"/>
    <property type="match status" value="1"/>
</dbReference>
<dbReference type="OrthoDB" id="9803968at2"/>
<feature type="domain" description="AMP-dependent synthetase/ligase" evidence="3">
    <location>
        <begin position="11"/>
        <end position="364"/>
    </location>
</feature>
<dbReference type="FunFam" id="3.30.300.30:FF:000008">
    <property type="entry name" value="2,3-dihydroxybenzoate-AMP ligase"/>
    <property type="match status" value="1"/>
</dbReference>
<accession>H5UU74</accession>
<dbReference type="Proteomes" id="UP000004367">
    <property type="component" value="Unassembled WGS sequence"/>
</dbReference>
<reference evidence="5 6" key="1">
    <citation type="submission" date="2012-02" db="EMBL/GenBank/DDBJ databases">
        <title>Whole genome shotgun sequence of Mobilicoccus pelagius NBRC 104925.</title>
        <authorList>
            <person name="Yoshida Y."/>
            <person name="Hosoyama A."/>
            <person name="Tsuchikane K."/>
            <person name="Katsumata H."/>
            <person name="Yamazaki S."/>
            <person name="Fujita N."/>
        </authorList>
    </citation>
    <scope>NUCLEOTIDE SEQUENCE [LARGE SCALE GENOMIC DNA]</scope>
    <source>
        <strain evidence="5 6">NBRC 104925</strain>
    </source>
</reference>
<keyword evidence="2 5" id="KW-0436">Ligase</keyword>
<comment type="caution">
    <text evidence="5">The sequence shown here is derived from an EMBL/GenBank/DDBJ whole genome shotgun (WGS) entry which is preliminary data.</text>
</comment>
<dbReference type="AlphaFoldDB" id="H5UU74"/>
<dbReference type="InterPro" id="IPR000873">
    <property type="entry name" value="AMP-dep_synth/lig_dom"/>
</dbReference>
<dbReference type="RefSeq" id="WP_009760552.1">
    <property type="nucleotide sequence ID" value="NZ_BAFE01000076.1"/>
</dbReference>
<proteinExistence type="inferred from homology"/>
<dbReference type="GO" id="GO:0016877">
    <property type="term" value="F:ligase activity, forming carbon-sulfur bonds"/>
    <property type="evidence" value="ECO:0007669"/>
    <property type="project" value="UniProtKB-ARBA"/>
</dbReference>
<organism evidence="5 6">
    <name type="scientific">Mobilicoccus pelagius NBRC 104925</name>
    <dbReference type="NCBI Taxonomy" id="1089455"/>
    <lineage>
        <taxon>Bacteria</taxon>
        <taxon>Bacillati</taxon>
        <taxon>Actinomycetota</taxon>
        <taxon>Actinomycetes</taxon>
        <taxon>Micrococcales</taxon>
        <taxon>Dermatophilaceae</taxon>
        <taxon>Mobilicoccus</taxon>
    </lineage>
</organism>
<dbReference type="InterPro" id="IPR050237">
    <property type="entry name" value="ATP-dep_AMP-bd_enzyme"/>
</dbReference>
<comment type="similarity">
    <text evidence="1">Belongs to the ATP-dependent AMP-binding enzyme family.</text>
</comment>
<name>H5UU74_9MICO</name>
<protein>
    <submittedName>
        <fullName evidence="5">Putative long-chain fatty-acid--CoA ligase</fullName>
    </submittedName>
</protein>
<gene>
    <name evidence="5" type="ORF">MOPEL_099_00820</name>
</gene>
<evidence type="ECO:0000313" key="5">
    <source>
        <dbReference type="EMBL" id="GAB49282.1"/>
    </source>
</evidence>